<evidence type="ECO:0000256" key="7">
    <source>
        <dbReference type="SAM" id="MobiDB-lite"/>
    </source>
</evidence>
<reference evidence="10" key="1">
    <citation type="submission" date="2021-04" db="EMBL/GenBank/DDBJ databases">
        <title>Ouciella asimina sp. nov., isolated from the surface seawater in the hydrothermal field of Okinawa Trough.</title>
        <authorList>
            <person name="Shuang W."/>
        </authorList>
    </citation>
    <scope>NUCLEOTIDE SEQUENCE</scope>
    <source>
        <strain evidence="10">LXI357</strain>
    </source>
</reference>
<dbReference type="RefSeq" id="WP_284054311.1">
    <property type="nucleotide sequence ID" value="NZ_JAGRQC010000003.1"/>
</dbReference>
<keyword evidence="11" id="KW-1185">Reference proteome</keyword>
<evidence type="ECO:0000256" key="2">
    <source>
        <dbReference type="ARBA" id="ARBA00022448"/>
    </source>
</evidence>
<evidence type="ECO:0000256" key="6">
    <source>
        <dbReference type="ARBA" id="ARBA00023136"/>
    </source>
</evidence>
<evidence type="ECO:0000313" key="10">
    <source>
        <dbReference type="EMBL" id="MBR0553063.1"/>
    </source>
</evidence>
<dbReference type="InterPro" id="IPR020846">
    <property type="entry name" value="MFS_dom"/>
</dbReference>
<evidence type="ECO:0000256" key="1">
    <source>
        <dbReference type="ARBA" id="ARBA00004651"/>
    </source>
</evidence>
<dbReference type="Gene3D" id="1.20.1720.10">
    <property type="entry name" value="Multidrug resistance protein D"/>
    <property type="match status" value="1"/>
</dbReference>
<feature type="transmembrane region" description="Helical" evidence="8">
    <location>
        <begin position="461"/>
        <end position="480"/>
    </location>
</feature>
<feature type="transmembrane region" description="Helical" evidence="8">
    <location>
        <begin position="165"/>
        <end position="189"/>
    </location>
</feature>
<evidence type="ECO:0000256" key="5">
    <source>
        <dbReference type="ARBA" id="ARBA00022989"/>
    </source>
</evidence>
<feature type="transmembrane region" description="Helical" evidence="8">
    <location>
        <begin position="294"/>
        <end position="319"/>
    </location>
</feature>
<comment type="subcellular location">
    <subcellularLocation>
        <location evidence="1">Cell membrane</location>
        <topology evidence="1">Multi-pass membrane protein</topology>
    </subcellularLocation>
</comment>
<feature type="transmembrane region" description="Helical" evidence="8">
    <location>
        <begin position="107"/>
        <end position="126"/>
    </location>
</feature>
<keyword evidence="6 8" id="KW-0472">Membrane</keyword>
<evidence type="ECO:0000313" key="11">
    <source>
        <dbReference type="Proteomes" id="UP000676996"/>
    </source>
</evidence>
<sequence length="498" mass="52626">MSLDARTEPEPAATESGALSEAAMAPPETGFDTDTHRGPLLPMIIGTALFMQTLDSTIIANALPQMARALGESAVTLNLAITSYLLAAAIFLPISAWVADRFGPKRVFRTAIIGFALSSLLCGLAQNLPMLIAARMLQGMAGAMMLPVGRLVLLRSVPKSELVQAMTWLTMPALLGPILGPPVGGFIVTFFSWRWIFFINIPMGILGAILVTIFLPDVREERPGKLDWTGFALTGLGLAGIVYGFDNLGRGALPTWLVAAMLIGGVASLALFVRHERRVDNPILDLSLLRVQTYAAGTVGGMFSRLVIGASPFLLALLLQLGFGLSAFAAGSLTFAGALGALVMKVVARPIIAWFGFRPILLGNAVIVAAMSAAYALFRAGTPHWVILGVLLVGGFFRSLHFTALNAMAYADIDAPQMSRASSLATMFQQMAQSIGVGLAAVLVHQAMLWRGSTELTAADISPAFAIVALVSLIGMAFYWRLPADAGAEVSGREQAGN</sequence>
<dbReference type="Proteomes" id="UP000676996">
    <property type="component" value="Unassembled WGS sequence"/>
</dbReference>
<dbReference type="Pfam" id="PF07690">
    <property type="entry name" value="MFS_1"/>
    <property type="match status" value="1"/>
</dbReference>
<feature type="transmembrane region" description="Helical" evidence="8">
    <location>
        <begin position="40"/>
        <end position="63"/>
    </location>
</feature>
<dbReference type="SUPFAM" id="SSF103473">
    <property type="entry name" value="MFS general substrate transporter"/>
    <property type="match status" value="1"/>
</dbReference>
<feature type="transmembrane region" description="Helical" evidence="8">
    <location>
        <begin position="431"/>
        <end position="449"/>
    </location>
</feature>
<keyword evidence="5 8" id="KW-1133">Transmembrane helix</keyword>
<keyword evidence="4 8" id="KW-0812">Transmembrane</keyword>
<dbReference type="EMBL" id="JAGRQC010000003">
    <property type="protein sequence ID" value="MBR0553063.1"/>
    <property type="molecule type" value="Genomic_DNA"/>
</dbReference>
<comment type="caution">
    <text evidence="10">The sequence shown here is derived from an EMBL/GenBank/DDBJ whole genome shotgun (WGS) entry which is preliminary data.</text>
</comment>
<keyword evidence="3" id="KW-1003">Cell membrane</keyword>
<proteinExistence type="predicted"/>
<dbReference type="Gene3D" id="1.20.1250.20">
    <property type="entry name" value="MFS general substrate transporter like domains"/>
    <property type="match status" value="1"/>
</dbReference>
<accession>A0A8T4IES7</accession>
<dbReference type="PANTHER" id="PTHR42718">
    <property type="entry name" value="MAJOR FACILITATOR SUPERFAMILY MULTIDRUG TRANSPORTER MFSC"/>
    <property type="match status" value="1"/>
</dbReference>
<feature type="region of interest" description="Disordered" evidence="7">
    <location>
        <begin position="1"/>
        <end position="31"/>
    </location>
</feature>
<dbReference type="NCBIfam" id="TIGR00711">
    <property type="entry name" value="efflux_EmrB"/>
    <property type="match status" value="1"/>
</dbReference>
<feature type="transmembrane region" description="Helical" evidence="8">
    <location>
        <begin position="132"/>
        <end position="153"/>
    </location>
</feature>
<feature type="transmembrane region" description="Helical" evidence="8">
    <location>
        <begin position="325"/>
        <end position="348"/>
    </location>
</feature>
<feature type="transmembrane region" description="Helical" evidence="8">
    <location>
        <begin position="195"/>
        <end position="216"/>
    </location>
</feature>
<keyword evidence="2" id="KW-0813">Transport</keyword>
<feature type="transmembrane region" description="Helical" evidence="8">
    <location>
        <begin position="384"/>
        <end position="410"/>
    </location>
</feature>
<protein>
    <submittedName>
        <fullName evidence="10">DHA2 family efflux MFS transporter permease subunit</fullName>
    </submittedName>
</protein>
<dbReference type="InterPro" id="IPR004638">
    <property type="entry name" value="EmrB-like"/>
</dbReference>
<dbReference type="PROSITE" id="PS50850">
    <property type="entry name" value="MFS"/>
    <property type="match status" value="1"/>
</dbReference>
<dbReference type="GO" id="GO:0005886">
    <property type="term" value="C:plasma membrane"/>
    <property type="evidence" value="ECO:0007669"/>
    <property type="project" value="UniProtKB-SubCell"/>
</dbReference>
<dbReference type="PANTHER" id="PTHR42718:SF46">
    <property type="entry name" value="BLR6921 PROTEIN"/>
    <property type="match status" value="1"/>
</dbReference>
<evidence type="ECO:0000256" key="4">
    <source>
        <dbReference type="ARBA" id="ARBA00022692"/>
    </source>
</evidence>
<dbReference type="InterPro" id="IPR036259">
    <property type="entry name" value="MFS_trans_sf"/>
</dbReference>
<evidence type="ECO:0000259" key="9">
    <source>
        <dbReference type="PROSITE" id="PS50850"/>
    </source>
</evidence>
<feature type="transmembrane region" description="Helical" evidence="8">
    <location>
        <begin position="251"/>
        <end position="273"/>
    </location>
</feature>
<dbReference type="InterPro" id="IPR011701">
    <property type="entry name" value="MFS"/>
</dbReference>
<dbReference type="GO" id="GO:0022857">
    <property type="term" value="F:transmembrane transporter activity"/>
    <property type="evidence" value="ECO:0007669"/>
    <property type="project" value="InterPro"/>
</dbReference>
<dbReference type="AlphaFoldDB" id="A0A8T4IES7"/>
<feature type="transmembrane region" description="Helical" evidence="8">
    <location>
        <begin position="228"/>
        <end position="245"/>
    </location>
</feature>
<feature type="transmembrane region" description="Helical" evidence="8">
    <location>
        <begin position="360"/>
        <end position="378"/>
    </location>
</feature>
<evidence type="ECO:0000256" key="3">
    <source>
        <dbReference type="ARBA" id="ARBA00022475"/>
    </source>
</evidence>
<feature type="domain" description="Major facilitator superfamily (MFS) profile" evidence="9">
    <location>
        <begin position="41"/>
        <end position="487"/>
    </location>
</feature>
<organism evidence="10 11">
    <name type="scientific">Stakelama marina</name>
    <dbReference type="NCBI Taxonomy" id="2826939"/>
    <lineage>
        <taxon>Bacteria</taxon>
        <taxon>Pseudomonadati</taxon>
        <taxon>Pseudomonadota</taxon>
        <taxon>Alphaproteobacteria</taxon>
        <taxon>Sphingomonadales</taxon>
        <taxon>Sphingomonadaceae</taxon>
        <taxon>Stakelama</taxon>
    </lineage>
</organism>
<evidence type="ECO:0000256" key="8">
    <source>
        <dbReference type="SAM" id="Phobius"/>
    </source>
</evidence>
<gene>
    <name evidence="10" type="ORF">J7S20_11145</name>
</gene>
<feature type="transmembrane region" description="Helical" evidence="8">
    <location>
        <begin position="75"/>
        <end position="95"/>
    </location>
</feature>
<name>A0A8T4IES7_9SPHN</name>